<feature type="chain" id="PRO_5018738889" evidence="3">
    <location>
        <begin position="32"/>
        <end position="408"/>
    </location>
</feature>
<protein>
    <submittedName>
        <fullName evidence="4">6-phosphogluconolactonase (Cycloisomerase 2 family)</fullName>
    </submittedName>
</protein>
<dbReference type="Pfam" id="PF10282">
    <property type="entry name" value="Lactonase"/>
    <property type="match status" value="2"/>
</dbReference>
<keyword evidence="4" id="KW-0413">Isomerase</keyword>
<keyword evidence="2" id="KW-0313">Glucose metabolism</keyword>
<keyword evidence="5" id="KW-1185">Reference proteome</keyword>
<evidence type="ECO:0000313" key="5">
    <source>
        <dbReference type="Proteomes" id="UP000269669"/>
    </source>
</evidence>
<evidence type="ECO:0000256" key="1">
    <source>
        <dbReference type="ARBA" id="ARBA00005564"/>
    </source>
</evidence>
<dbReference type="GO" id="GO:0017057">
    <property type="term" value="F:6-phosphogluconolactonase activity"/>
    <property type="evidence" value="ECO:0007669"/>
    <property type="project" value="TreeGrafter"/>
</dbReference>
<comment type="caution">
    <text evidence="4">The sequence shown here is derived from an EMBL/GenBank/DDBJ whole genome shotgun (WGS) entry which is preliminary data.</text>
</comment>
<dbReference type="GO" id="GO:0016853">
    <property type="term" value="F:isomerase activity"/>
    <property type="evidence" value="ECO:0007669"/>
    <property type="project" value="UniProtKB-KW"/>
</dbReference>
<dbReference type="SUPFAM" id="SSF63825">
    <property type="entry name" value="YWTD domain"/>
    <property type="match status" value="1"/>
</dbReference>
<evidence type="ECO:0000256" key="2">
    <source>
        <dbReference type="ARBA" id="ARBA00022526"/>
    </source>
</evidence>
<reference evidence="4 5" key="1">
    <citation type="submission" date="2018-12" db="EMBL/GenBank/DDBJ databases">
        <title>Sequencing of bacterial isolates from soil warming experiment in Harvard Forest, Massachusetts, USA.</title>
        <authorList>
            <person name="Deangelis K."/>
        </authorList>
    </citation>
    <scope>NUCLEOTIDE SEQUENCE [LARGE SCALE GENOMIC DNA]</scope>
    <source>
        <strain evidence="4 5">EB153</strain>
    </source>
</reference>
<gene>
    <name evidence="4" type="ORF">EDE15_3496</name>
</gene>
<comment type="similarity">
    <text evidence="1">Belongs to the cycloisomerase 2 family.</text>
</comment>
<feature type="signal peptide" evidence="3">
    <location>
        <begin position="1"/>
        <end position="31"/>
    </location>
</feature>
<organism evidence="4 5">
    <name type="scientific">Edaphobacter aggregans</name>
    <dbReference type="NCBI Taxonomy" id="570835"/>
    <lineage>
        <taxon>Bacteria</taxon>
        <taxon>Pseudomonadati</taxon>
        <taxon>Acidobacteriota</taxon>
        <taxon>Terriglobia</taxon>
        <taxon>Terriglobales</taxon>
        <taxon>Acidobacteriaceae</taxon>
        <taxon>Edaphobacter</taxon>
    </lineage>
</organism>
<dbReference type="PANTHER" id="PTHR30344:SF1">
    <property type="entry name" value="6-PHOSPHOGLUCONOLACTONASE"/>
    <property type="match status" value="1"/>
</dbReference>
<dbReference type="Proteomes" id="UP000269669">
    <property type="component" value="Unassembled WGS sequence"/>
</dbReference>
<dbReference type="OrthoDB" id="105446at2"/>
<evidence type="ECO:0000256" key="3">
    <source>
        <dbReference type="SAM" id="SignalP"/>
    </source>
</evidence>
<dbReference type="InterPro" id="IPR050282">
    <property type="entry name" value="Cycloisomerase_2"/>
</dbReference>
<keyword evidence="3" id="KW-0732">Signal</keyword>
<accession>A0A3R9NYU8</accession>
<evidence type="ECO:0000313" key="4">
    <source>
        <dbReference type="EMBL" id="RSL17944.1"/>
    </source>
</evidence>
<dbReference type="GO" id="GO:0006006">
    <property type="term" value="P:glucose metabolic process"/>
    <property type="evidence" value="ECO:0007669"/>
    <property type="project" value="UniProtKB-KW"/>
</dbReference>
<keyword evidence="2" id="KW-0119">Carbohydrate metabolism</keyword>
<sequence>MTLNTMGRRAAKATIASVLSAAMGLGLTACGNNHTVAFLYATTAKNNPGVISGYKIDFQAGHLVQLADSPVPSGGRNPVALVASPDHRFIYVVHRDDSTVVLFAIGTDGKLYAQHTYNVTGSFPLAASIDPSGKFLYVPFTYQKAPNGDQLYTPANPGPGGVTIFPITAADGSLGTPTTTNLGRSPVGVVATSANHFVYFISQDSANQTNLYGFSADPSTGALTPLPGVTINPGNVPSIGFPSGVTPSAIIEDPSSTHLYVTDQATNQLYSYLIAPNGVPSLLSNGTVPTDADPVGITIDITGKFLYVVNYTGGTIGGYTFGSNGAAILSTVAASTQAGTGPTCVTTVGSPTNSDPSHAIYLYASNALSNSITGQQMLPQDGSLRQIFESPFTAAALPTCLIAVPTIQ</sequence>
<name>A0A3R9NYU8_9BACT</name>
<dbReference type="Gene3D" id="2.130.10.10">
    <property type="entry name" value="YVTN repeat-like/Quinoprotein amine dehydrogenase"/>
    <property type="match status" value="3"/>
</dbReference>
<dbReference type="InterPro" id="IPR015943">
    <property type="entry name" value="WD40/YVTN_repeat-like_dom_sf"/>
</dbReference>
<dbReference type="RefSeq" id="WP_125486366.1">
    <property type="nucleotide sequence ID" value="NZ_RSDW01000001.1"/>
</dbReference>
<dbReference type="PANTHER" id="PTHR30344">
    <property type="entry name" value="6-PHOSPHOGLUCONOLACTONASE-RELATED"/>
    <property type="match status" value="1"/>
</dbReference>
<proteinExistence type="inferred from homology"/>
<dbReference type="EMBL" id="RSDW01000001">
    <property type="protein sequence ID" value="RSL17944.1"/>
    <property type="molecule type" value="Genomic_DNA"/>
</dbReference>
<dbReference type="InterPro" id="IPR019405">
    <property type="entry name" value="Lactonase_7-beta_prop"/>
</dbReference>
<dbReference type="AlphaFoldDB" id="A0A3R9NYU8"/>